<feature type="compositionally biased region" description="Low complexity" evidence="8">
    <location>
        <begin position="166"/>
        <end position="181"/>
    </location>
</feature>
<dbReference type="GO" id="GO:0005634">
    <property type="term" value="C:nucleus"/>
    <property type="evidence" value="ECO:0007669"/>
    <property type="project" value="UniProtKB-SubCell"/>
</dbReference>
<dbReference type="InterPro" id="IPR051615">
    <property type="entry name" value="Transcr_Regulatory_Elem"/>
</dbReference>
<dbReference type="PROSITE" id="PS00463">
    <property type="entry name" value="ZN2_CY6_FUNGAL_1"/>
    <property type="match status" value="1"/>
</dbReference>
<dbReference type="Pfam" id="PF00172">
    <property type="entry name" value="Zn_clus"/>
    <property type="match status" value="1"/>
</dbReference>
<dbReference type="EMBL" id="KQ965754">
    <property type="protein sequence ID" value="KXS16374.1"/>
    <property type="molecule type" value="Genomic_DNA"/>
</dbReference>
<dbReference type="GO" id="GO:0000981">
    <property type="term" value="F:DNA-binding transcription factor activity, RNA polymerase II-specific"/>
    <property type="evidence" value="ECO:0007669"/>
    <property type="project" value="InterPro"/>
</dbReference>
<protein>
    <recommendedName>
        <fullName evidence="9">Zn(2)-C6 fungal-type domain-containing protein</fullName>
    </recommendedName>
</protein>
<keyword evidence="11" id="KW-1185">Reference proteome</keyword>
<organism evidence="10 11">
    <name type="scientific">Gonapodya prolifera (strain JEL478)</name>
    <name type="common">Monoblepharis prolifera</name>
    <dbReference type="NCBI Taxonomy" id="1344416"/>
    <lineage>
        <taxon>Eukaryota</taxon>
        <taxon>Fungi</taxon>
        <taxon>Fungi incertae sedis</taxon>
        <taxon>Chytridiomycota</taxon>
        <taxon>Chytridiomycota incertae sedis</taxon>
        <taxon>Monoblepharidomycetes</taxon>
        <taxon>Monoblepharidales</taxon>
        <taxon>Gonapodyaceae</taxon>
        <taxon>Gonapodya</taxon>
    </lineage>
</organism>
<feature type="compositionally biased region" description="Low complexity" evidence="8">
    <location>
        <begin position="452"/>
        <end position="474"/>
    </location>
</feature>
<feature type="region of interest" description="Disordered" evidence="8">
    <location>
        <begin position="525"/>
        <end position="559"/>
    </location>
</feature>
<gene>
    <name evidence="10" type="ORF">M427DRAFT_296801</name>
</gene>
<dbReference type="InterPro" id="IPR001138">
    <property type="entry name" value="Zn2Cys6_DnaBD"/>
</dbReference>
<evidence type="ECO:0000256" key="5">
    <source>
        <dbReference type="ARBA" id="ARBA00023125"/>
    </source>
</evidence>
<dbReference type="GO" id="GO:0003677">
    <property type="term" value="F:DNA binding"/>
    <property type="evidence" value="ECO:0007669"/>
    <property type="project" value="UniProtKB-KW"/>
</dbReference>
<dbReference type="AlphaFoldDB" id="A0A139AIJ4"/>
<feature type="region of interest" description="Disordered" evidence="8">
    <location>
        <begin position="397"/>
        <end position="476"/>
    </location>
</feature>
<keyword evidence="7" id="KW-0539">Nucleus</keyword>
<keyword evidence="4" id="KW-0805">Transcription regulation</keyword>
<feature type="domain" description="Zn(2)-C6 fungal-type" evidence="9">
    <location>
        <begin position="84"/>
        <end position="113"/>
    </location>
</feature>
<keyword evidence="2" id="KW-0479">Metal-binding</keyword>
<dbReference type="OrthoDB" id="10664860at2759"/>
<feature type="compositionally biased region" description="Acidic residues" evidence="8">
    <location>
        <begin position="188"/>
        <end position="213"/>
    </location>
</feature>
<dbReference type="SUPFAM" id="SSF57701">
    <property type="entry name" value="Zn2/Cys6 DNA-binding domain"/>
    <property type="match status" value="1"/>
</dbReference>
<dbReference type="SMART" id="SM00066">
    <property type="entry name" value="GAL4"/>
    <property type="match status" value="1"/>
</dbReference>
<dbReference type="CDD" id="cd00067">
    <property type="entry name" value="GAL4"/>
    <property type="match status" value="1"/>
</dbReference>
<dbReference type="Proteomes" id="UP000070544">
    <property type="component" value="Unassembled WGS sequence"/>
</dbReference>
<evidence type="ECO:0000313" key="10">
    <source>
        <dbReference type="EMBL" id="KXS16374.1"/>
    </source>
</evidence>
<reference evidence="10 11" key="1">
    <citation type="journal article" date="2015" name="Genome Biol. Evol.">
        <title>Phylogenomic analyses indicate that early fungi evolved digesting cell walls of algal ancestors of land plants.</title>
        <authorList>
            <person name="Chang Y."/>
            <person name="Wang S."/>
            <person name="Sekimoto S."/>
            <person name="Aerts A.L."/>
            <person name="Choi C."/>
            <person name="Clum A."/>
            <person name="LaButti K.M."/>
            <person name="Lindquist E.A."/>
            <person name="Yee Ngan C."/>
            <person name="Ohm R.A."/>
            <person name="Salamov A.A."/>
            <person name="Grigoriev I.V."/>
            <person name="Spatafora J.W."/>
            <person name="Berbee M.L."/>
        </authorList>
    </citation>
    <scope>NUCLEOTIDE SEQUENCE [LARGE SCALE GENOMIC DNA]</scope>
    <source>
        <strain evidence="10 11">JEL478</strain>
    </source>
</reference>
<dbReference type="GO" id="GO:0008270">
    <property type="term" value="F:zinc ion binding"/>
    <property type="evidence" value="ECO:0007669"/>
    <property type="project" value="InterPro"/>
</dbReference>
<feature type="compositionally biased region" description="Polar residues" evidence="8">
    <location>
        <begin position="525"/>
        <end position="536"/>
    </location>
</feature>
<dbReference type="PROSITE" id="PS50048">
    <property type="entry name" value="ZN2_CY6_FUNGAL_2"/>
    <property type="match status" value="1"/>
</dbReference>
<evidence type="ECO:0000256" key="7">
    <source>
        <dbReference type="ARBA" id="ARBA00023242"/>
    </source>
</evidence>
<comment type="subcellular location">
    <subcellularLocation>
        <location evidence="1">Nucleus</location>
    </subcellularLocation>
</comment>
<feature type="compositionally biased region" description="Low complexity" evidence="8">
    <location>
        <begin position="537"/>
        <end position="547"/>
    </location>
</feature>
<evidence type="ECO:0000256" key="3">
    <source>
        <dbReference type="ARBA" id="ARBA00022833"/>
    </source>
</evidence>
<evidence type="ECO:0000256" key="2">
    <source>
        <dbReference type="ARBA" id="ARBA00022723"/>
    </source>
</evidence>
<proteinExistence type="predicted"/>
<dbReference type="PANTHER" id="PTHR31313:SF81">
    <property type="entry name" value="TY1 ENHANCER ACTIVATOR"/>
    <property type="match status" value="1"/>
</dbReference>
<keyword evidence="3" id="KW-0862">Zinc</keyword>
<accession>A0A139AIJ4</accession>
<sequence length="618" mass="65677">MDPSYQLSLNLHDNVPLGAWLSDSPMDAPVDHANHGPHSMTAMQADFVSSAPTAEIFPFRHQGTSDKKKARRTGAGAANRSSVACDSCHKSKKKCDGNRPCSLCQRSGRECIYTPKQPRKKLSRAEYIALLESKVHSLQSALTETGRADLLETMPAVPVITSVGGSRSSTATAPSAKASAPARRDSSTIEEFDIEGSETSEDEDGIESGDDLALEAAPRSLSQTYVGESGSSGRASRRSSTLESTGFVLSPTGRAPLSVASATPSTPAFATSSTRTLSSTSDRPIKEAKFRNRSQSGDFAFPPTIVDPHVPLSLMDPMSAALPLPTLTAPHDPVPRVPPDYNYVYLQSLFPEYGGLSHDELSLLLMQTAAQTDPGAAATRSDVYSTTHLFSSIPVDHSGAASKKRRVDGSTPPSVFGQAPFPGHVGPATTRVIVDPNRTRSPSVSQPPPQTSPIASAIGSPPSSGASEADSGDPLSQAIRLRDKTSYFDASARARYHKSKASVDFAMEEYLNTTTQMVAGLSVSGDQTEVSRGDQFSPSSKATSSGSAHGLTTVGATPEIAQDPEAAALTKELENLGMNPSQSILRLMRRMVPPDSEMRWDLLHVSSSVPYRISRLYC</sequence>
<dbReference type="InterPro" id="IPR036864">
    <property type="entry name" value="Zn2-C6_fun-type_DNA-bd_sf"/>
</dbReference>
<dbReference type="PANTHER" id="PTHR31313">
    <property type="entry name" value="TY1 ENHANCER ACTIVATOR"/>
    <property type="match status" value="1"/>
</dbReference>
<feature type="region of interest" description="Disordered" evidence="8">
    <location>
        <begin position="161"/>
        <end position="285"/>
    </location>
</feature>
<feature type="compositionally biased region" description="Low complexity" evidence="8">
    <location>
        <begin position="255"/>
        <end position="281"/>
    </location>
</feature>
<evidence type="ECO:0000256" key="4">
    <source>
        <dbReference type="ARBA" id="ARBA00023015"/>
    </source>
</evidence>
<dbReference type="Gene3D" id="4.10.240.10">
    <property type="entry name" value="Zn(2)-C6 fungal-type DNA-binding domain"/>
    <property type="match status" value="1"/>
</dbReference>
<name>A0A139AIJ4_GONPJ</name>
<evidence type="ECO:0000313" key="11">
    <source>
        <dbReference type="Proteomes" id="UP000070544"/>
    </source>
</evidence>
<keyword evidence="6" id="KW-0804">Transcription</keyword>
<evidence type="ECO:0000256" key="8">
    <source>
        <dbReference type="SAM" id="MobiDB-lite"/>
    </source>
</evidence>
<evidence type="ECO:0000256" key="6">
    <source>
        <dbReference type="ARBA" id="ARBA00023163"/>
    </source>
</evidence>
<evidence type="ECO:0000256" key="1">
    <source>
        <dbReference type="ARBA" id="ARBA00004123"/>
    </source>
</evidence>
<evidence type="ECO:0000259" key="9">
    <source>
        <dbReference type="PROSITE" id="PS50048"/>
    </source>
</evidence>
<dbReference type="OMA" id="DSHITWE"/>
<keyword evidence="5" id="KW-0238">DNA-binding</keyword>